<name>A0A6P2DIA7_9BACT</name>
<dbReference type="InterPro" id="IPR011990">
    <property type="entry name" value="TPR-like_helical_dom_sf"/>
</dbReference>
<dbReference type="KEGG" id="gms:SOIL9_74320"/>
<feature type="region of interest" description="Disordered" evidence="1">
    <location>
        <begin position="1"/>
        <end position="32"/>
    </location>
</feature>
<reference evidence="2 3" key="1">
    <citation type="submission" date="2019-05" db="EMBL/GenBank/DDBJ databases">
        <authorList>
            <consortium name="Science for Life Laboratories"/>
        </authorList>
    </citation>
    <scope>NUCLEOTIDE SEQUENCE [LARGE SCALE GENOMIC DNA]</scope>
    <source>
        <strain evidence="2">Soil9</strain>
    </source>
</reference>
<evidence type="ECO:0000256" key="1">
    <source>
        <dbReference type="SAM" id="MobiDB-lite"/>
    </source>
</evidence>
<dbReference type="EMBL" id="LR593886">
    <property type="protein sequence ID" value="VTS02691.1"/>
    <property type="molecule type" value="Genomic_DNA"/>
</dbReference>
<dbReference type="Gene3D" id="1.25.40.10">
    <property type="entry name" value="Tetratricopeptide repeat domain"/>
    <property type="match status" value="2"/>
</dbReference>
<dbReference type="RefSeq" id="WP_162672813.1">
    <property type="nucleotide sequence ID" value="NZ_LR593886.1"/>
</dbReference>
<organism evidence="2 3">
    <name type="scientific">Gemmata massiliana</name>
    <dbReference type="NCBI Taxonomy" id="1210884"/>
    <lineage>
        <taxon>Bacteria</taxon>
        <taxon>Pseudomonadati</taxon>
        <taxon>Planctomycetota</taxon>
        <taxon>Planctomycetia</taxon>
        <taxon>Gemmatales</taxon>
        <taxon>Gemmataceae</taxon>
        <taxon>Gemmata</taxon>
    </lineage>
</organism>
<protein>
    <submittedName>
        <fullName evidence="2">Tetratricopeptide repeat protein</fullName>
    </submittedName>
</protein>
<evidence type="ECO:0000313" key="3">
    <source>
        <dbReference type="Proteomes" id="UP000464178"/>
    </source>
</evidence>
<accession>A0A6P2DIA7</accession>
<keyword evidence="3" id="KW-1185">Reference proteome</keyword>
<proteinExistence type="predicted"/>
<dbReference type="SUPFAM" id="SSF48452">
    <property type="entry name" value="TPR-like"/>
    <property type="match status" value="1"/>
</dbReference>
<sequence length="798" mass="87182">MATDTAPLPTAHSGAFSGPAQAGGRTAASHSTDPTRHLWQLPVLLIGIAVFVSAWKGWLPIGRNDPPSVFTRDIDALKASYEKLSPDPIDLKSQLSKVAAGVEMFPEHAPRGRFHLGSGYVRLAEITASADEARGYWTLAQQHFALVTSEQLRDSADRPKLDFRSAKVRAAIGLPAEAPNADLVALLIQVLSAPPPGEEGGETRRLIAELALRRNPQDLALARTSLTQYLVSAGTSTPQAALSRARLRLGAIYLELHEYDQARKWLAQVGGDSPAEVLAPAKAGLARALMADGDFLGAAKELEVLRTIPGIPVYYRTGAAYDLALCKIRANDRDAATKYFEEAARGTGAEATAAAVQLADLHLHSPDPSRHKLAADLLTDAVRGVKSAAEYKSELVPVTEVQAAFELGVTTLLADGAFEQALKVAETYAAVAPSPRDRERRADVLATWGAVLKKSNGNAKPKLKDAADEFVALAEFQPKTDGKLEMLRRAAALYRQADEPALAATRLKEAAKLPGIPEPALGPLLSDLADAMLESKQTGEVWKVFRELLVTPGTASTATRYRLARQFVDSRHPGLVPVGRALFEQIAKQQNIAPNEREYHERALTELANDLIQQKNFADAEARLRAQLALYKDGPESQLAKLLLGVCLLQRAATLSPPEAQKLRTDAVTTFKEIVTDCDSAAQKRGGKLTDREAWLRLQASLRVLQSYQQMQDRTQAQNLLFEGAVLRDRYKGTVEELIILSLMYKAYEKLDKPAELARMRDEMKDVFSKLPPTAFTQPTGEYSREYWSKVWFSTEQQ</sequence>
<evidence type="ECO:0000313" key="2">
    <source>
        <dbReference type="EMBL" id="VTS02691.1"/>
    </source>
</evidence>
<dbReference type="Proteomes" id="UP000464178">
    <property type="component" value="Chromosome"/>
</dbReference>
<dbReference type="AlphaFoldDB" id="A0A6P2DIA7"/>
<gene>
    <name evidence="2" type="ORF">SOIL9_74320</name>
</gene>